<dbReference type="GO" id="GO:0005886">
    <property type="term" value="C:plasma membrane"/>
    <property type="evidence" value="ECO:0007669"/>
    <property type="project" value="UniProtKB-SubCell"/>
</dbReference>
<dbReference type="SMART" id="SM01049">
    <property type="entry name" value="Cache_2"/>
    <property type="match status" value="1"/>
</dbReference>
<keyword evidence="6 8" id="KW-0807">Transducer</keyword>
<dbReference type="CDD" id="cd06225">
    <property type="entry name" value="HAMP"/>
    <property type="match status" value="1"/>
</dbReference>
<dbReference type="Proteomes" id="UP000595663">
    <property type="component" value="Chromosome"/>
</dbReference>
<protein>
    <submittedName>
        <fullName evidence="12">Methyl-accepting chemotaxis protein</fullName>
    </submittedName>
</protein>
<dbReference type="GO" id="GO:0004888">
    <property type="term" value="F:transmembrane signaling receptor activity"/>
    <property type="evidence" value="ECO:0007669"/>
    <property type="project" value="InterPro"/>
</dbReference>
<dbReference type="Pfam" id="PF00672">
    <property type="entry name" value="HAMP"/>
    <property type="match status" value="1"/>
</dbReference>
<dbReference type="KEGG" id="ajp:AMJAP_2001"/>
<keyword evidence="5 9" id="KW-0472">Membrane</keyword>
<reference evidence="12 13" key="1">
    <citation type="journal article" date="2008" name="Int. J. Syst. Evol. Microbiol.">
        <title>Amphritea japonica sp. nov. and Amphritea balenae sp. nov., isolated from the sediment adjacent to sperm whale carcasses off Kagoshima, Japan.</title>
        <authorList>
            <person name="Miyazaki M."/>
            <person name="Nogi Y."/>
            <person name="Fujiwara Y."/>
            <person name="Kawato M."/>
            <person name="Nagahama T."/>
            <person name="Kubokawa K."/>
            <person name="Horikoshi K."/>
        </authorList>
    </citation>
    <scope>NUCLEOTIDE SEQUENCE [LARGE SCALE GENOMIC DNA]</scope>
    <source>
        <strain evidence="12 13">ATCC BAA-1530</strain>
    </source>
</reference>
<dbReference type="GO" id="GO:0006935">
    <property type="term" value="P:chemotaxis"/>
    <property type="evidence" value="ECO:0007669"/>
    <property type="project" value="InterPro"/>
</dbReference>
<evidence type="ECO:0000256" key="4">
    <source>
        <dbReference type="ARBA" id="ARBA00022989"/>
    </source>
</evidence>
<keyword evidence="4 9" id="KW-1133">Transmembrane helix</keyword>
<evidence type="ECO:0000256" key="6">
    <source>
        <dbReference type="ARBA" id="ARBA00023224"/>
    </source>
</evidence>
<dbReference type="PRINTS" id="PR00260">
    <property type="entry name" value="CHEMTRNSDUCR"/>
</dbReference>
<dbReference type="CDD" id="cd11386">
    <property type="entry name" value="MCP_signal"/>
    <property type="match status" value="1"/>
</dbReference>
<evidence type="ECO:0000259" key="10">
    <source>
        <dbReference type="PROSITE" id="PS50111"/>
    </source>
</evidence>
<dbReference type="PANTHER" id="PTHR32089:SF119">
    <property type="entry name" value="METHYL-ACCEPTING CHEMOTAXIS PROTEIN CTPL"/>
    <property type="match status" value="1"/>
</dbReference>
<dbReference type="Pfam" id="PF17200">
    <property type="entry name" value="sCache_2"/>
    <property type="match status" value="1"/>
</dbReference>
<dbReference type="SMART" id="SM00304">
    <property type="entry name" value="HAMP"/>
    <property type="match status" value="2"/>
</dbReference>
<comment type="similarity">
    <text evidence="7">Belongs to the methyl-accepting chemotaxis (MCP) protein family.</text>
</comment>
<dbReference type="FunFam" id="1.10.287.950:FF:000001">
    <property type="entry name" value="Methyl-accepting chemotaxis sensory transducer"/>
    <property type="match status" value="1"/>
</dbReference>
<feature type="domain" description="HAMP" evidence="11">
    <location>
        <begin position="223"/>
        <end position="277"/>
    </location>
</feature>
<comment type="subcellular location">
    <subcellularLocation>
        <location evidence="1">Cell membrane</location>
        <topology evidence="1">Multi-pass membrane protein</topology>
    </subcellularLocation>
</comment>
<evidence type="ECO:0000256" key="2">
    <source>
        <dbReference type="ARBA" id="ARBA00022475"/>
    </source>
</evidence>
<keyword evidence="3 9" id="KW-0812">Transmembrane</keyword>
<dbReference type="InterPro" id="IPR004089">
    <property type="entry name" value="MCPsignal_dom"/>
</dbReference>
<keyword evidence="2" id="KW-1003">Cell membrane</keyword>
<evidence type="ECO:0000313" key="13">
    <source>
        <dbReference type="Proteomes" id="UP000595663"/>
    </source>
</evidence>
<evidence type="ECO:0000256" key="9">
    <source>
        <dbReference type="SAM" id="Phobius"/>
    </source>
</evidence>
<dbReference type="GO" id="GO:0007165">
    <property type="term" value="P:signal transduction"/>
    <property type="evidence" value="ECO:0007669"/>
    <property type="project" value="UniProtKB-KW"/>
</dbReference>
<name>A0A7R6PHG9_9GAMM</name>
<evidence type="ECO:0000259" key="11">
    <source>
        <dbReference type="PROSITE" id="PS50885"/>
    </source>
</evidence>
<accession>A0A7R6PHG9</accession>
<dbReference type="SMART" id="SM00283">
    <property type="entry name" value="MA"/>
    <property type="match status" value="1"/>
</dbReference>
<dbReference type="OrthoDB" id="6376221at2"/>
<dbReference type="RefSeq" id="WP_019620624.1">
    <property type="nucleotide sequence ID" value="NZ_AP014545.1"/>
</dbReference>
<dbReference type="Gene3D" id="3.30.450.20">
    <property type="entry name" value="PAS domain"/>
    <property type="match status" value="1"/>
</dbReference>
<dbReference type="PROSITE" id="PS50885">
    <property type="entry name" value="HAMP"/>
    <property type="match status" value="1"/>
</dbReference>
<dbReference type="InterPro" id="IPR003660">
    <property type="entry name" value="HAMP_dom"/>
</dbReference>
<dbReference type="InterPro" id="IPR004090">
    <property type="entry name" value="Chemotax_Me-accpt_rcpt"/>
</dbReference>
<dbReference type="EMBL" id="AP014545">
    <property type="protein sequence ID" value="BBB26592.1"/>
    <property type="molecule type" value="Genomic_DNA"/>
</dbReference>
<keyword evidence="13" id="KW-1185">Reference proteome</keyword>
<dbReference type="SUPFAM" id="SSF58104">
    <property type="entry name" value="Methyl-accepting chemotaxis protein (MCP) signaling domain"/>
    <property type="match status" value="1"/>
</dbReference>
<gene>
    <name evidence="12" type="ORF">AMJAP_2001</name>
</gene>
<evidence type="ECO:0000256" key="1">
    <source>
        <dbReference type="ARBA" id="ARBA00004651"/>
    </source>
</evidence>
<dbReference type="PANTHER" id="PTHR32089">
    <property type="entry name" value="METHYL-ACCEPTING CHEMOTAXIS PROTEIN MCPB"/>
    <property type="match status" value="1"/>
</dbReference>
<evidence type="ECO:0000313" key="12">
    <source>
        <dbReference type="EMBL" id="BBB26592.1"/>
    </source>
</evidence>
<organism evidence="12 13">
    <name type="scientific">Amphritea japonica ATCC BAA-1530</name>
    <dbReference type="NCBI Taxonomy" id="1278309"/>
    <lineage>
        <taxon>Bacteria</taxon>
        <taxon>Pseudomonadati</taxon>
        <taxon>Pseudomonadota</taxon>
        <taxon>Gammaproteobacteria</taxon>
        <taxon>Oceanospirillales</taxon>
        <taxon>Oceanospirillaceae</taxon>
        <taxon>Amphritea</taxon>
    </lineage>
</organism>
<evidence type="ECO:0000256" key="3">
    <source>
        <dbReference type="ARBA" id="ARBA00022692"/>
    </source>
</evidence>
<dbReference type="Gene3D" id="1.10.287.950">
    <property type="entry name" value="Methyl-accepting chemotaxis protein"/>
    <property type="match status" value="1"/>
</dbReference>
<sequence length="556" mass="60955">MALSISKRLTIMSTAPIVLLAIILFALTYIESNQLKDDQLNLTESKFLEMKQTELKLLNEMAYNSIRHIYETGGALEEALPTLRNLKYGKSGYFFGYSNKGERVFMGTTNKGIGKNYWNLQDSNGVFIIRELIKAGKQGGGVVSYHFPKPNQQVPEEKLSYAIYLDRWNLMVGAGFYLDDMNLVLEEMDETSTESLNGLMIYFALASLILLALAIIFSVMVKRSVMLPLQSISESMKELASGEGDLTARLNVKGQHELAELANGFNSFIETLQNMVREVVSVSESVTQRSAAISSKISQVDEQQQKLQIQIEHSASAMSQMSATATDIAHNTAETATSTNESRDNIGQAGASVNELTSAVKTLADDVSGSNKAISTLEVNVQDIISVVSVIQEIAEQTNLLALNAAIEAARAGEQGRGFAVVADEVRTLATRTQASTLQVHESIEQLKKASGEAVKSMQHSFQQTDLAVSQSEKGMSELTKVVEHMDQIQDMSVVIATAAEEQSQVCDNLNQTVTEIAGHSEMSSQIASDNRVEIKKLLEDADKLQKLVGRFRINQ</sequence>
<dbReference type="Pfam" id="PF00015">
    <property type="entry name" value="MCPsignal"/>
    <property type="match status" value="1"/>
</dbReference>
<feature type="domain" description="Methyl-accepting transducer" evidence="10">
    <location>
        <begin position="282"/>
        <end position="518"/>
    </location>
</feature>
<dbReference type="PROSITE" id="PS50111">
    <property type="entry name" value="CHEMOTAXIS_TRANSDUC_2"/>
    <property type="match status" value="1"/>
</dbReference>
<dbReference type="AlphaFoldDB" id="A0A7R6PHG9"/>
<evidence type="ECO:0000256" key="7">
    <source>
        <dbReference type="ARBA" id="ARBA00029447"/>
    </source>
</evidence>
<dbReference type="InterPro" id="IPR033480">
    <property type="entry name" value="sCache_2"/>
</dbReference>
<feature type="transmembrane region" description="Helical" evidence="9">
    <location>
        <begin position="199"/>
        <end position="221"/>
    </location>
</feature>
<evidence type="ECO:0000256" key="8">
    <source>
        <dbReference type="PROSITE-ProRule" id="PRU00284"/>
    </source>
</evidence>
<evidence type="ECO:0000256" key="5">
    <source>
        <dbReference type="ARBA" id="ARBA00023136"/>
    </source>
</evidence>
<proteinExistence type="inferred from homology"/>